<comment type="caution">
    <text evidence="1">The sequence shown here is derived from an EMBL/GenBank/DDBJ whole genome shotgun (WGS) entry which is preliminary data.</text>
</comment>
<gene>
    <name evidence="1" type="ORF">CNEO2_1640003</name>
</gene>
<organism evidence="1 2">
    <name type="scientific">Clostridium neonatale</name>
    <dbReference type="NCBI Taxonomy" id="137838"/>
    <lineage>
        <taxon>Bacteria</taxon>
        <taxon>Bacillati</taxon>
        <taxon>Bacillota</taxon>
        <taxon>Clostridia</taxon>
        <taxon>Eubacteriales</taxon>
        <taxon>Clostridiaceae</taxon>
        <taxon>Clostridium</taxon>
    </lineage>
</organism>
<dbReference type="RefSeq" id="WP_268259262.1">
    <property type="nucleotide sequence ID" value="NZ_CAKJVF010000284.1"/>
</dbReference>
<dbReference type="AlphaFoldDB" id="A0AAD1YBV9"/>
<sequence length="44" mass="5247">MCNNKLYEIIKDMDIEDQEIILKLADVFKGEEDTIIEYVKKELI</sequence>
<proteinExistence type="predicted"/>
<dbReference type="EMBL" id="CAMTCP010000071">
    <property type="protein sequence ID" value="CAI3546677.1"/>
    <property type="molecule type" value="Genomic_DNA"/>
</dbReference>
<evidence type="ECO:0000313" key="2">
    <source>
        <dbReference type="Proteomes" id="UP001189143"/>
    </source>
</evidence>
<name>A0AAD1YBV9_9CLOT</name>
<protein>
    <submittedName>
        <fullName evidence="1">Uncharacterized protein</fullName>
    </submittedName>
</protein>
<accession>A0AAD1YBV9</accession>
<evidence type="ECO:0000313" key="1">
    <source>
        <dbReference type="EMBL" id="CAI3546677.1"/>
    </source>
</evidence>
<dbReference type="Proteomes" id="UP001189143">
    <property type="component" value="Unassembled WGS sequence"/>
</dbReference>
<reference evidence="1" key="1">
    <citation type="submission" date="2022-10" db="EMBL/GenBank/DDBJ databases">
        <authorList>
            <person name="Aires J."/>
            <person name="Mesa V."/>
        </authorList>
    </citation>
    <scope>NUCLEOTIDE SEQUENCE</scope>
    <source>
        <strain evidence="1">Clostridium neonatale JD116</strain>
    </source>
</reference>